<dbReference type="PANTHER" id="PTHR37305">
    <property type="entry name" value="INTEGRAL MEMBRANE PROTEIN-RELATED"/>
    <property type="match status" value="1"/>
</dbReference>
<protein>
    <recommendedName>
        <fullName evidence="5">ABC-type transport system involved in multi-copper enzyme maturation, permease component</fullName>
    </recommendedName>
</protein>
<dbReference type="AlphaFoldDB" id="A0A286DL20"/>
<name>A0A286DL20_9ACTN</name>
<keyword evidence="2" id="KW-0472">Membrane</keyword>
<dbReference type="EMBL" id="OCNE01000001">
    <property type="protein sequence ID" value="SOD59330.1"/>
    <property type="molecule type" value="Genomic_DNA"/>
</dbReference>
<proteinExistence type="predicted"/>
<evidence type="ECO:0000256" key="2">
    <source>
        <dbReference type="SAM" id="Phobius"/>
    </source>
</evidence>
<evidence type="ECO:0000313" key="3">
    <source>
        <dbReference type="EMBL" id="SOD59330.1"/>
    </source>
</evidence>
<keyword evidence="4" id="KW-1185">Reference proteome</keyword>
<dbReference type="RefSeq" id="WP_097229314.1">
    <property type="nucleotide sequence ID" value="NZ_OCNE01000001.1"/>
</dbReference>
<reference evidence="3 4" key="1">
    <citation type="submission" date="2017-09" db="EMBL/GenBank/DDBJ databases">
        <authorList>
            <person name="Ehlers B."/>
            <person name="Leendertz F.H."/>
        </authorList>
    </citation>
    <scope>NUCLEOTIDE SEQUENCE [LARGE SCALE GENOMIC DNA]</scope>
    <source>
        <strain evidence="3 4">CGMCC 4.7095</strain>
    </source>
</reference>
<sequence length="332" mass="34829">MTTPPPPQHVPQHVPSQQAPPQQAPGQQPFPPQAPPQVPGQRQQEWQGQAPAGGSSLPMVRTHLGHALVSEWTKIRTVRSTVWTLALTVLLTVGIGLIFAAALSTDDYVGMPLLAGGFFGLMFGQLCVISLGVLVITSEYGTGMIRTTLTASPRRSRVLVAKALVFFALSFTVTLASTGLTALIHSSMLSDQTVPAYEYDNPDMEGSIENGEIVATTGHWVDATLGASLYVALLGLLALAVGTLLRHSAGAISTMLGVVLVPLIAALFMAGESLRDLRDALIEYSPLNGLASMFRIPMVGEPGSGWTMLGLLAGVTAAATIAALARLTTTDV</sequence>
<organism evidence="3 4">
    <name type="scientific">Streptomyces zhaozhouensis</name>
    <dbReference type="NCBI Taxonomy" id="1300267"/>
    <lineage>
        <taxon>Bacteria</taxon>
        <taxon>Bacillati</taxon>
        <taxon>Actinomycetota</taxon>
        <taxon>Actinomycetes</taxon>
        <taxon>Kitasatosporales</taxon>
        <taxon>Streptomycetaceae</taxon>
        <taxon>Streptomyces</taxon>
    </lineage>
</organism>
<dbReference type="OrthoDB" id="3297477at2"/>
<feature type="transmembrane region" description="Helical" evidence="2">
    <location>
        <begin position="252"/>
        <end position="271"/>
    </location>
</feature>
<keyword evidence="2" id="KW-0812">Transmembrane</keyword>
<feature type="compositionally biased region" description="Low complexity" evidence="1">
    <location>
        <begin position="10"/>
        <end position="27"/>
    </location>
</feature>
<feature type="transmembrane region" description="Helical" evidence="2">
    <location>
        <begin position="227"/>
        <end position="245"/>
    </location>
</feature>
<keyword evidence="2" id="KW-1133">Transmembrane helix</keyword>
<feature type="compositionally biased region" description="Pro residues" evidence="1">
    <location>
        <begin position="28"/>
        <end position="38"/>
    </location>
</feature>
<dbReference type="PANTHER" id="PTHR37305:SF1">
    <property type="entry name" value="MEMBRANE PROTEIN"/>
    <property type="match status" value="1"/>
</dbReference>
<evidence type="ECO:0000256" key="1">
    <source>
        <dbReference type="SAM" id="MobiDB-lite"/>
    </source>
</evidence>
<feature type="transmembrane region" description="Helical" evidence="2">
    <location>
        <begin position="158"/>
        <end position="184"/>
    </location>
</feature>
<feature type="region of interest" description="Disordered" evidence="1">
    <location>
        <begin position="1"/>
        <end position="55"/>
    </location>
</feature>
<evidence type="ECO:0008006" key="5">
    <source>
        <dbReference type="Google" id="ProtNLM"/>
    </source>
</evidence>
<evidence type="ECO:0000313" key="4">
    <source>
        <dbReference type="Proteomes" id="UP000219072"/>
    </source>
</evidence>
<feature type="transmembrane region" description="Helical" evidence="2">
    <location>
        <begin position="82"/>
        <end position="103"/>
    </location>
</feature>
<gene>
    <name evidence="3" type="ORF">SAMN06297387_101592</name>
</gene>
<feature type="transmembrane region" description="Helical" evidence="2">
    <location>
        <begin position="115"/>
        <end position="137"/>
    </location>
</feature>
<feature type="transmembrane region" description="Helical" evidence="2">
    <location>
        <begin position="306"/>
        <end position="327"/>
    </location>
</feature>
<dbReference type="Proteomes" id="UP000219072">
    <property type="component" value="Unassembled WGS sequence"/>
</dbReference>
<accession>A0A286DL20</accession>